<comment type="caution">
    <text evidence="1">The sequence shown here is derived from an EMBL/GenBank/DDBJ whole genome shotgun (WGS) entry which is preliminary data.</text>
</comment>
<protein>
    <submittedName>
        <fullName evidence="1">Uncharacterized protein</fullName>
    </submittedName>
</protein>
<proteinExistence type="predicted"/>
<dbReference type="EMBL" id="RAWK01000049">
    <property type="protein sequence ID" value="RKH69784.1"/>
    <property type="molecule type" value="Genomic_DNA"/>
</dbReference>
<gene>
    <name evidence="1" type="ORF">D7W81_10335</name>
</gene>
<sequence>MVERDIDLSECKEIGFVRHNPNMCCIDWKNCRERGMYDFKAATKFLGGHLAGYGFASAETAKWDGPPIEPKQLRDAWDSIESILTRHTKKLSFEDGSITVDDSMAPVLARSLFRVFATAPRENVDEEQLRNIAALFANQWAVLDACKAEFTRVFGELRERPI</sequence>
<dbReference type="AlphaFoldDB" id="A0A3A8R391"/>
<evidence type="ECO:0000313" key="1">
    <source>
        <dbReference type="EMBL" id="RKH69784.1"/>
    </source>
</evidence>
<reference evidence="2" key="1">
    <citation type="submission" date="2018-09" db="EMBL/GenBank/DDBJ databases">
        <authorList>
            <person name="Livingstone P.G."/>
            <person name="Whitworth D.E."/>
        </authorList>
    </citation>
    <scope>NUCLEOTIDE SEQUENCE [LARGE SCALE GENOMIC DNA]</scope>
    <source>
        <strain evidence="2">AB050A</strain>
    </source>
</reference>
<organism evidence="1 2">
    <name type="scientific">Corallococcus aberystwythensis</name>
    <dbReference type="NCBI Taxonomy" id="2316722"/>
    <lineage>
        <taxon>Bacteria</taxon>
        <taxon>Pseudomonadati</taxon>
        <taxon>Myxococcota</taxon>
        <taxon>Myxococcia</taxon>
        <taxon>Myxococcales</taxon>
        <taxon>Cystobacterineae</taxon>
        <taxon>Myxococcaceae</taxon>
        <taxon>Corallococcus</taxon>
    </lineage>
</organism>
<accession>A0A3A8R391</accession>
<dbReference type="Proteomes" id="UP000267003">
    <property type="component" value="Unassembled WGS sequence"/>
</dbReference>
<keyword evidence="2" id="KW-1185">Reference proteome</keyword>
<name>A0A3A8R391_9BACT</name>
<evidence type="ECO:0000313" key="2">
    <source>
        <dbReference type="Proteomes" id="UP000267003"/>
    </source>
</evidence>